<keyword evidence="4" id="KW-1185">Reference proteome</keyword>
<dbReference type="InterPro" id="IPR001878">
    <property type="entry name" value="Znf_CCHC"/>
</dbReference>
<evidence type="ECO:0000313" key="4">
    <source>
        <dbReference type="Proteomes" id="UP000821866"/>
    </source>
</evidence>
<evidence type="ECO:0000313" key="3">
    <source>
        <dbReference type="EMBL" id="KAH8039098.1"/>
    </source>
</evidence>
<dbReference type="Proteomes" id="UP000821866">
    <property type="component" value="Chromosome 1"/>
</dbReference>
<feature type="region of interest" description="Disordered" evidence="1">
    <location>
        <begin position="291"/>
        <end position="338"/>
    </location>
</feature>
<dbReference type="Pfam" id="PF00098">
    <property type="entry name" value="zf-CCHC"/>
    <property type="match status" value="1"/>
</dbReference>
<name>A0A9J6EXJ6_RHIMP</name>
<feature type="region of interest" description="Disordered" evidence="1">
    <location>
        <begin position="158"/>
        <end position="183"/>
    </location>
</feature>
<protein>
    <recommendedName>
        <fullName evidence="2">CCHC-type domain-containing protein</fullName>
    </recommendedName>
</protein>
<feature type="region of interest" description="Disordered" evidence="1">
    <location>
        <begin position="381"/>
        <end position="537"/>
    </location>
</feature>
<gene>
    <name evidence="3" type="ORF">HPB51_005059</name>
</gene>
<feature type="compositionally biased region" description="Polar residues" evidence="1">
    <location>
        <begin position="19"/>
        <end position="39"/>
    </location>
</feature>
<accession>A0A9J6EXJ6</accession>
<dbReference type="EMBL" id="JABSTU010000001">
    <property type="protein sequence ID" value="KAH8039098.1"/>
    <property type="molecule type" value="Genomic_DNA"/>
</dbReference>
<feature type="compositionally biased region" description="Acidic residues" evidence="1">
    <location>
        <begin position="457"/>
        <end position="514"/>
    </location>
</feature>
<organism evidence="3 4">
    <name type="scientific">Rhipicephalus microplus</name>
    <name type="common">Cattle tick</name>
    <name type="synonym">Boophilus microplus</name>
    <dbReference type="NCBI Taxonomy" id="6941"/>
    <lineage>
        <taxon>Eukaryota</taxon>
        <taxon>Metazoa</taxon>
        <taxon>Ecdysozoa</taxon>
        <taxon>Arthropoda</taxon>
        <taxon>Chelicerata</taxon>
        <taxon>Arachnida</taxon>
        <taxon>Acari</taxon>
        <taxon>Parasitiformes</taxon>
        <taxon>Ixodida</taxon>
        <taxon>Ixodoidea</taxon>
        <taxon>Ixodidae</taxon>
        <taxon>Rhipicephalinae</taxon>
        <taxon>Rhipicephalus</taxon>
        <taxon>Boophilus</taxon>
    </lineage>
</organism>
<feature type="region of interest" description="Disordered" evidence="1">
    <location>
        <begin position="226"/>
        <end position="279"/>
    </location>
</feature>
<evidence type="ECO:0000259" key="2">
    <source>
        <dbReference type="Pfam" id="PF00098"/>
    </source>
</evidence>
<reference evidence="3" key="2">
    <citation type="submission" date="2021-09" db="EMBL/GenBank/DDBJ databases">
        <authorList>
            <person name="Jia N."/>
            <person name="Wang J."/>
            <person name="Shi W."/>
            <person name="Du L."/>
            <person name="Sun Y."/>
            <person name="Zhan W."/>
            <person name="Jiang J."/>
            <person name="Wang Q."/>
            <person name="Zhang B."/>
            <person name="Ji P."/>
            <person name="Sakyi L.B."/>
            <person name="Cui X."/>
            <person name="Yuan T."/>
            <person name="Jiang B."/>
            <person name="Yang W."/>
            <person name="Lam T.T.-Y."/>
            <person name="Chang Q."/>
            <person name="Ding S."/>
            <person name="Wang X."/>
            <person name="Zhu J."/>
            <person name="Ruan X."/>
            <person name="Zhao L."/>
            <person name="Wei J."/>
            <person name="Que T."/>
            <person name="Du C."/>
            <person name="Cheng J."/>
            <person name="Dai P."/>
            <person name="Han X."/>
            <person name="Huang E."/>
            <person name="Gao Y."/>
            <person name="Liu J."/>
            <person name="Shao H."/>
            <person name="Ye R."/>
            <person name="Li L."/>
            <person name="Wei W."/>
            <person name="Wang X."/>
            <person name="Wang C."/>
            <person name="Huo Q."/>
            <person name="Li W."/>
            <person name="Guo W."/>
            <person name="Chen H."/>
            <person name="Chen S."/>
            <person name="Zhou L."/>
            <person name="Zhou L."/>
            <person name="Ni X."/>
            <person name="Tian J."/>
            <person name="Zhou Y."/>
            <person name="Sheng Y."/>
            <person name="Liu T."/>
            <person name="Pan Y."/>
            <person name="Xia L."/>
            <person name="Li J."/>
            <person name="Zhao F."/>
            <person name="Cao W."/>
        </authorList>
    </citation>
    <scope>NUCLEOTIDE SEQUENCE</scope>
    <source>
        <strain evidence="3">Rmic-2018</strain>
        <tissue evidence="3">Larvae</tissue>
    </source>
</reference>
<feature type="compositionally biased region" description="Basic and acidic residues" evidence="1">
    <location>
        <begin position="526"/>
        <end position="537"/>
    </location>
</feature>
<comment type="caution">
    <text evidence="3">The sequence shown here is derived from an EMBL/GenBank/DDBJ whole genome shotgun (WGS) entry which is preliminary data.</text>
</comment>
<feature type="domain" description="CCHC-type" evidence="2">
    <location>
        <begin position="199"/>
        <end position="211"/>
    </location>
</feature>
<feature type="region of interest" description="Disordered" evidence="1">
    <location>
        <begin position="16"/>
        <end position="39"/>
    </location>
</feature>
<dbReference type="GO" id="GO:0008270">
    <property type="term" value="F:zinc ion binding"/>
    <property type="evidence" value="ECO:0007669"/>
    <property type="project" value="InterPro"/>
</dbReference>
<dbReference type="VEuPathDB" id="VectorBase:LOC119167416"/>
<feature type="compositionally biased region" description="Basic and acidic residues" evidence="1">
    <location>
        <begin position="307"/>
        <end position="338"/>
    </location>
</feature>
<proteinExistence type="predicted"/>
<feature type="compositionally biased region" description="Acidic residues" evidence="1">
    <location>
        <begin position="422"/>
        <end position="435"/>
    </location>
</feature>
<sequence>MEPQLFELRRSRRLAGLPPTTTIMTESEGHGSSTTQREDLTSVSAIQRHCRTFEKLKTRRIALKFGRLANVTTVASVDVSPPADLTATIRAIVREELQRQDTKVDDTIHHPPTCSSYYPAPFALLPPSVCATDFSEAGTSWPRRDSFAPDQRYDRRLRTGPAPQRRAVPVQQAAPLRSGRRPYTAERSQQWFGERPLPVCYNCGVEGHIARYYNYRQPPRYDHSPRFHLSGFTRAPTFPGSASHEIPRPLRHRSPASDRSVTPPPAPRSNRSPESSKKRLERICQKLHIIQKPTSEAIAKDHRAKQAKQEEPALKKPTKREQEAVRKKNLRDDNKQEDRVIKQMEKLLFLNKRKNKNMPKSFIDEGLDYLLEVVDKKYQNTHEESDNDNADVYVNPAKRKRKLEESKSLSAGKKQRTHSDSEGSENEFSDDDDELPDKASAGKVLSSAEYQSSGDNEISDDDGIDEECSDEDGGEDAESGDEFDEDVISDEEGSNGSDEDNSGDELGSQDESFDSENSTSGIVSHPWREKGQEKRIA</sequence>
<dbReference type="AlphaFoldDB" id="A0A9J6EXJ6"/>
<evidence type="ECO:0000256" key="1">
    <source>
        <dbReference type="SAM" id="MobiDB-lite"/>
    </source>
</evidence>
<dbReference type="GO" id="GO:0003676">
    <property type="term" value="F:nucleic acid binding"/>
    <property type="evidence" value="ECO:0007669"/>
    <property type="project" value="InterPro"/>
</dbReference>
<reference evidence="3" key="1">
    <citation type="journal article" date="2020" name="Cell">
        <title>Large-Scale Comparative Analyses of Tick Genomes Elucidate Their Genetic Diversity and Vector Capacities.</title>
        <authorList>
            <consortium name="Tick Genome and Microbiome Consortium (TIGMIC)"/>
            <person name="Jia N."/>
            <person name="Wang J."/>
            <person name="Shi W."/>
            <person name="Du L."/>
            <person name="Sun Y."/>
            <person name="Zhan W."/>
            <person name="Jiang J.F."/>
            <person name="Wang Q."/>
            <person name="Zhang B."/>
            <person name="Ji P."/>
            <person name="Bell-Sakyi L."/>
            <person name="Cui X.M."/>
            <person name="Yuan T.T."/>
            <person name="Jiang B.G."/>
            <person name="Yang W.F."/>
            <person name="Lam T.T."/>
            <person name="Chang Q.C."/>
            <person name="Ding S.J."/>
            <person name="Wang X.J."/>
            <person name="Zhu J.G."/>
            <person name="Ruan X.D."/>
            <person name="Zhao L."/>
            <person name="Wei J.T."/>
            <person name="Ye R.Z."/>
            <person name="Que T.C."/>
            <person name="Du C.H."/>
            <person name="Zhou Y.H."/>
            <person name="Cheng J.X."/>
            <person name="Dai P.F."/>
            <person name="Guo W.B."/>
            <person name="Han X.H."/>
            <person name="Huang E.J."/>
            <person name="Li L.F."/>
            <person name="Wei W."/>
            <person name="Gao Y.C."/>
            <person name="Liu J.Z."/>
            <person name="Shao H.Z."/>
            <person name="Wang X."/>
            <person name="Wang C.C."/>
            <person name="Yang T.C."/>
            <person name="Huo Q.B."/>
            <person name="Li W."/>
            <person name="Chen H.Y."/>
            <person name="Chen S.E."/>
            <person name="Zhou L.G."/>
            <person name="Ni X.B."/>
            <person name="Tian J.H."/>
            <person name="Sheng Y."/>
            <person name="Liu T."/>
            <person name="Pan Y.S."/>
            <person name="Xia L.Y."/>
            <person name="Li J."/>
            <person name="Zhao F."/>
            <person name="Cao W.C."/>
        </authorList>
    </citation>
    <scope>NUCLEOTIDE SEQUENCE</scope>
    <source>
        <strain evidence="3">Rmic-2018</strain>
    </source>
</reference>